<organism evidence="7 8">
    <name type="scientific">Penicillium cataractarum</name>
    <dbReference type="NCBI Taxonomy" id="2100454"/>
    <lineage>
        <taxon>Eukaryota</taxon>
        <taxon>Fungi</taxon>
        <taxon>Dikarya</taxon>
        <taxon>Ascomycota</taxon>
        <taxon>Pezizomycotina</taxon>
        <taxon>Eurotiomycetes</taxon>
        <taxon>Eurotiomycetidae</taxon>
        <taxon>Eurotiales</taxon>
        <taxon>Aspergillaceae</taxon>
        <taxon>Penicillium</taxon>
    </lineage>
</organism>
<dbReference type="GeneID" id="81432535"/>
<dbReference type="SMART" id="SM00415">
    <property type="entry name" value="HSF"/>
    <property type="match status" value="1"/>
</dbReference>
<feature type="compositionally biased region" description="Polar residues" evidence="5">
    <location>
        <begin position="67"/>
        <end position="79"/>
    </location>
</feature>
<dbReference type="PROSITE" id="PS00434">
    <property type="entry name" value="HSF_DOMAIN"/>
    <property type="match status" value="1"/>
</dbReference>
<evidence type="ECO:0000256" key="4">
    <source>
        <dbReference type="RuleBase" id="RU004020"/>
    </source>
</evidence>
<dbReference type="Proteomes" id="UP001147782">
    <property type="component" value="Unassembled WGS sequence"/>
</dbReference>
<dbReference type="InterPro" id="IPR000232">
    <property type="entry name" value="HSF_DNA-bd"/>
</dbReference>
<dbReference type="Pfam" id="PF00447">
    <property type="entry name" value="HSF_DNA-bind"/>
    <property type="match status" value="1"/>
</dbReference>
<reference evidence="7" key="2">
    <citation type="journal article" date="2023" name="IMA Fungus">
        <title>Comparative genomic study of the Penicillium genus elucidates a diverse pangenome and 15 lateral gene transfer events.</title>
        <authorList>
            <person name="Petersen C."/>
            <person name="Sorensen T."/>
            <person name="Nielsen M.R."/>
            <person name="Sondergaard T.E."/>
            <person name="Sorensen J.L."/>
            <person name="Fitzpatrick D.A."/>
            <person name="Frisvad J.C."/>
            <person name="Nielsen K.L."/>
        </authorList>
    </citation>
    <scope>NUCLEOTIDE SEQUENCE</scope>
    <source>
        <strain evidence="7">IBT 29864</strain>
    </source>
</reference>
<evidence type="ECO:0000259" key="6">
    <source>
        <dbReference type="PROSITE" id="PS00434"/>
    </source>
</evidence>
<dbReference type="InterPro" id="IPR036388">
    <property type="entry name" value="WH-like_DNA-bd_sf"/>
</dbReference>
<keyword evidence="2" id="KW-0238">DNA-binding</keyword>
<protein>
    <recommendedName>
        <fullName evidence="6">HSF-type DNA-binding domain-containing protein</fullName>
    </recommendedName>
</protein>
<feature type="region of interest" description="Disordered" evidence="5">
    <location>
        <begin position="1"/>
        <end position="79"/>
    </location>
</feature>
<accession>A0A9X0B5X4</accession>
<dbReference type="GO" id="GO:0003700">
    <property type="term" value="F:DNA-binding transcription factor activity"/>
    <property type="evidence" value="ECO:0007669"/>
    <property type="project" value="InterPro"/>
</dbReference>
<dbReference type="EMBL" id="JAPZBS010000001">
    <property type="protein sequence ID" value="KAJ5389359.1"/>
    <property type="molecule type" value="Genomic_DNA"/>
</dbReference>
<dbReference type="Gene3D" id="1.10.10.10">
    <property type="entry name" value="Winged helix-like DNA-binding domain superfamily/Winged helix DNA-binding domain"/>
    <property type="match status" value="1"/>
</dbReference>
<evidence type="ECO:0000256" key="3">
    <source>
        <dbReference type="ARBA" id="ARBA00023242"/>
    </source>
</evidence>
<dbReference type="RefSeq" id="XP_056560087.1">
    <property type="nucleotide sequence ID" value="XM_056693358.1"/>
</dbReference>
<comment type="subcellular location">
    <subcellularLocation>
        <location evidence="1">Nucleus</location>
    </subcellularLocation>
</comment>
<keyword evidence="3" id="KW-0539">Nucleus</keyword>
<dbReference type="PANTHER" id="PTHR10015">
    <property type="entry name" value="HEAT SHOCK TRANSCRIPTION FACTOR"/>
    <property type="match status" value="1"/>
</dbReference>
<evidence type="ECO:0000313" key="7">
    <source>
        <dbReference type="EMBL" id="KAJ5389359.1"/>
    </source>
</evidence>
<dbReference type="FunFam" id="1.10.10.10:FF:000229">
    <property type="entry name" value="HSF-type DNA-binding domain protein"/>
    <property type="match status" value="1"/>
</dbReference>
<feature type="compositionally biased region" description="Polar residues" evidence="5">
    <location>
        <begin position="552"/>
        <end position="570"/>
    </location>
</feature>
<dbReference type="GO" id="GO:0005634">
    <property type="term" value="C:nucleus"/>
    <property type="evidence" value="ECO:0007669"/>
    <property type="project" value="UniProtKB-SubCell"/>
</dbReference>
<proteinExistence type="inferred from homology"/>
<reference evidence="7" key="1">
    <citation type="submission" date="2022-11" db="EMBL/GenBank/DDBJ databases">
        <authorList>
            <person name="Petersen C."/>
        </authorList>
    </citation>
    <scope>NUCLEOTIDE SEQUENCE</scope>
    <source>
        <strain evidence="7">IBT 29864</strain>
    </source>
</reference>
<sequence>MSSLADPPSSRATFAGPADGPGKTRNLPVLSQSAQHSPAAMEITPPSSVAAGGMPIHSSPDSDRTGAINTNGAEVGITSNPQNSAVGAAAAAQQPKVVQTAFIHKLYNMLEDSSIQHLISWSNTNDSFVMSPTSEFSKVLAQYFKHTNISSFVRQLNMYGFHKVSDVFHTGSPDSALWEFKHGNGNFKRGDLIGLREIKRRASRHALIHRDSFPGHKATASQPGTPAEPVPDATEARLMNLEYSLHDMHARLSRAEEGNVALSSKCQSMAEGLAKCYQWTHSISRFLQGVVPNQESPLYRDSTSSPIYTPDVSALLTSLPVLNMQREVEKHLESVRAMDASHDTLMPPRQPFFGNLPVESGPPLSPRQLPQDDSRRQSMIRPPVPPHLAVSPRRYGSIGGANAPIPNYNRLQPPSGGAGGAAPPPPQQQPQQPTPHPLSISTPPGGPNLGRRHTFADIRQADWPPTGTSPFPPGSTGGGGGSSGPWPSSPHRVPTSSEQQVRDVLAQYEMGAPRRLQDQSRHATPPTGAEPSPSMLSVDNGWTLGGSRFPRQESSLPATRRSSMASNVHSLLNPADTAERPDEDQQEDRKRKRLE</sequence>
<feature type="region of interest" description="Disordered" evidence="5">
    <location>
        <begin position="343"/>
        <end position="595"/>
    </location>
</feature>
<dbReference type="SUPFAM" id="SSF46785">
    <property type="entry name" value="Winged helix' DNA-binding domain"/>
    <property type="match status" value="1"/>
</dbReference>
<dbReference type="InterPro" id="IPR036390">
    <property type="entry name" value="WH_DNA-bd_sf"/>
</dbReference>
<comment type="similarity">
    <text evidence="4">Belongs to the HSF family.</text>
</comment>
<evidence type="ECO:0000256" key="5">
    <source>
        <dbReference type="SAM" id="MobiDB-lite"/>
    </source>
</evidence>
<dbReference type="OrthoDB" id="60033at2759"/>
<comment type="caution">
    <text evidence="7">The sequence shown here is derived from an EMBL/GenBank/DDBJ whole genome shotgun (WGS) entry which is preliminary data.</text>
</comment>
<evidence type="ECO:0000313" key="8">
    <source>
        <dbReference type="Proteomes" id="UP001147782"/>
    </source>
</evidence>
<feature type="compositionally biased region" description="Pro residues" evidence="5">
    <location>
        <begin position="422"/>
        <end position="436"/>
    </location>
</feature>
<name>A0A9X0B5X4_9EURO</name>
<dbReference type="PANTHER" id="PTHR10015:SF396">
    <property type="entry name" value="FLOCCULATION SUPPRESSION PROTEIN"/>
    <property type="match status" value="1"/>
</dbReference>
<evidence type="ECO:0000256" key="2">
    <source>
        <dbReference type="ARBA" id="ARBA00023125"/>
    </source>
</evidence>
<keyword evidence="8" id="KW-1185">Reference proteome</keyword>
<dbReference type="PRINTS" id="PR00056">
    <property type="entry name" value="HSFDOMAIN"/>
</dbReference>
<dbReference type="AlphaFoldDB" id="A0A9X0B5X4"/>
<dbReference type="GO" id="GO:0043565">
    <property type="term" value="F:sequence-specific DNA binding"/>
    <property type="evidence" value="ECO:0007669"/>
    <property type="project" value="InterPro"/>
</dbReference>
<gene>
    <name evidence="7" type="ORF">N7496_000427</name>
</gene>
<evidence type="ECO:0000256" key="1">
    <source>
        <dbReference type="ARBA" id="ARBA00004123"/>
    </source>
</evidence>
<feature type="domain" description="HSF-type DNA-binding" evidence="6">
    <location>
        <begin position="140"/>
        <end position="164"/>
    </location>
</feature>